<gene>
    <name evidence="1" type="ORF">SPIL2461_LOCUS1621</name>
</gene>
<dbReference type="Gene3D" id="2.60.120.620">
    <property type="entry name" value="q2cbj1_9rhob like domain"/>
    <property type="match status" value="1"/>
</dbReference>
<dbReference type="Proteomes" id="UP000649617">
    <property type="component" value="Unassembled WGS sequence"/>
</dbReference>
<comment type="caution">
    <text evidence="1">The sequence shown here is derived from an EMBL/GenBank/DDBJ whole genome shotgun (WGS) entry which is preliminary data.</text>
</comment>
<accession>A0A812J2Z3</accession>
<keyword evidence="2" id="KW-1185">Reference proteome</keyword>
<proteinExistence type="predicted"/>
<dbReference type="EMBL" id="CAJNIZ010001592">
    <property type="protein sequence ID" value="CAE7194920.1"/>
    <property type="molecule type" value="Genomic_DNA"/>
</dbReference>
<name>A0A812J2Z3_SYMPI</name>
<organism evidence="1 2">
    <name type="scientific">Symbiodinium pilosum</name>
    <name type="common">Dinoflagellate</name>
    <dbReference type="NCBI Taxonomy" id="2952"/>
    <lineage>
        <taxon>Eukaryota</taxon>
        <taxon>Sar</taxon>
        <taxon>Alveolata</taxon>
        <taxon>Dinophyceae</taxon>
        <taxon>Suessiales</taxon>
        <taxon>Symbiodiniaceae</taxon>
        <taxon>Symbiodinium</taxon>
    </lineage>
</organism>
<dbReference type="SUPFAM" id="SSF48452">
    <property type="entry name" value="TPR-like"/>
    <property type="match status" value="1"/>
</dbReference>
<dbReference type="Gene3D" id="1.25.40.10">
    <property type="entry name" value="Tetratricopeptide repeat domain"/>
    <property type="match status" value="1"/>
</dbReference>
<protein>
    <recommendedName>
        <fullName evidence="3">Tetratricopeptide repeat protein</fullName>
    </recommendedName>
</protein>
<dbReference type="OrthoDB" id="414649at2759"/>
<evidence type="ECO:0000313" key="2">
    <source>
        <dbReference type="Proteomes" id="UP000649617"/>
    </source>
</evidence>
<evidence type="ECO:0000313" key="1">
    <source>
        <dbReference type="EMBL" id="CAE7194920.1"/>
    </source>
</evidence>
<sequence length="527" mass="59920">MTASVMEVAVSSKHLPGTELVSTAPPLLEGEDAVARVRRLISSDANNQGLDLTGREHPFSDDELQEAWHQLQLGDSDTARSLFVEAVLADPEDEEALFCMGLLYEALHDLDRTAEWMDMAIEACPDHIFAWETRSRCMEHRGRLAESLAGYEQLEYLDPSATGRREGLLGHQRVYIVPVGAWEDGAADYMQEAAEEAAEEAVHQPRWQENFLAPERESELEQPELRSGIMAWDHVLSTDLLQRLRECVEDHFQFIFTNRWVYSADESFTGAASTMWLPASEEATSIPEVAARTILRHLLKQEPEDYAGVEYWARVRSVNLGAGFHYDEAVDAEDVDSEWVHGNPWRPQWSSVFYLSDEGGPTVILDQLHDERGRLSPALPAKGYLCMPRANRIVLFRADLHHGSLPVDIWLDSEQTRRVFIFNFWRRHTPERPHCQRLDFQKHPAMRRHILTVEEGAALQTYETARLEAQGLAPVERKVLCKPEQLPHSSDFGYLPLPLPMPTMAALKEERGFYEVDWLGAAGAREE</sequence>
<reference evidence="1" key="1">
    <citation type="submission" date="2021-02" db="EMBL/GenBank/DDBJ databases">
        <authorList>
            <person name="Dougan E. K."/>
            <person name="Rhodes N."/>
            <person name="Thang M."/>
            <person name="Chan C."/>
        </authorList>
    </citation>
    <scope>NUCLEOTIDE SEQUENCE</scope>
</reference>
<dbReference type="InterPro" id="IPR011990">
    <property type="entry name" value="TPR-like_helical_dom_sf"/>
</dbReference>
<evidence type="ECO:0008006" key="3">
    <source>
        <dbReference type="Google" id="ProtNLM"/>
    </source>
</evidence>
<dbReference type="AlphaFoldDB" id="A0A812J2Z3"/>